<evidence type="ECO:0000313" key="5">
    <source>
        <dbReference type="Proteomes" id="UP000028252"/>
    </source>
</evidence>
<keyword evidence="5" id="KW-1185">Reference proteome</keyword>
<evidence type="ECO:0000256" key="2">
    <source>
        <dbReference type="ARBA" id="ARBA00023002"/>
    </source>
</evidence>
<dbReference type="PRINTS" id="PR00081">
    <property type="entry name" value="GDHRDH"/>
</dbReference>
<comment type="caution">
    <text evidence="4">The sequence shown here is derived from an EMBL/GenBank/DDBJ whole genome shotgun (WGS) entry which is preliminary data.</text>
</comment>
<dbReference type="PANTHER" id="PTHR43639:SF1">
    <property type="entry name" value="SHORT-CHAIN DEHYDROGENASE_REDUCTASE FAMILY PROTEIN"/>
    <property type="match status" value="1"/>
</dbReference>
<gene>
    <name evidence="4" type="ORF">ADIMK_0557</name>
</gene>
<dbReference type="STRING" id="1232683.ADIMK_0557"/>
<protein>
    <submittedName>
        <fullName evidence="4">3-oxoacyl-[acyl-carrier protein] reductase</fullName>
        <ecNumber evidence="4">1.1.1.100</ecNumber>
    </submittedName>
</protein>
<feature type="domain" description="Ketoreductase" evidence="3">
    <location>
        <begin position="8"/>
        <end position="188"/>
    </location>
</feature>
<dbReference type="Pfam" id="PF13561">
    <property type="entry name" value="adh_short_C2"/>
    <property type="match status" value="1"/>
</dbReference>
<dbReference type="InterPro" id="IPR057326">
    <property type="entry name" value="KR_dom"/>
</dbReference>
<dbReference type="PANTHER" id="PTHR43639">
    <property type="entry name" value="OXIDOREDUCTASE, SHORT-CHAIN DEHYDROGENASE/REDUCTASE FAMILY (AFU_ORTHOLOGUE AFUA_5G02870)"/>
    <property type="match status" value="1"/>
</dbReference>
<dbReference type="AlphaFoldDB" id="A0A081G380"/>
<dbReference type="EMBL" id="JMQN01000012">
    <property type="protein sequence ID" value="KEA65235.1"/>
    <property type="molecule type" value="Genomic_DNA"/>
</dbReference>
<dbReference type="OrthoDB" id="9804774at2"/>
<comment type="similarity">
    <text evidence="1">Belongs to the short-chain dehydrogenases/reductases (SDR) family.</text>
</comment>
<dbReference type="NCBIfam" id="NF009468">
    <property type="entry name" value="PRK12826.1-4"/>
    <property type="match status" value="1"/>
</dbReference>
<dbReference type="eggNOG" id="COG1028">
    <property type="taxonomic scope" value="Bacteria"/>
</dbReference>
<dbReference type="Gene3D" id="3.40.50.720">
    <property type="entry name" value="NAD(P)-binding Rossmann-like Domain"/>
    <property type="match status" value="1"/>
</dbReference>
<evidence type="ECO:0000313" key="4">
    <source>
        <dbReference type="EMBL" id="KEA65235.1"/>
    </source>
</evidence>
<dbReference type="SUPFAM" id="SSF51735">
    <property type="entry name" value="NAD(P)-binding Rossmann-fold domains"/>
    <property type="match status" value="1"/>
</dbReference>
<dbReference type="RefSeq" id="WP_036183354.1">
    <property type="nucleotide sequence ID" value="NZ_JMQN01000012.1"/>
</dbReference>
<dbReference type="CDD" id="cd05233">
    <property type="entry name" value="SDR_c"/>
    <property type="match status" value="1"/>
</dbReference>
<dbReference type="Proteomes" id="UP000028252">
    <property type="component" value="Unassembled WGS sequence"/>
</dbReference>
<dbReference type="EC" id="1.1.1.100" evidence="4"/>
<keyword evidence="2 4" id="KW-0560">Oxidoreductase</keyword>
<accession>A0A081G380</accession>
<proteinExistence type="inferred from homology"/>
<evidence type="ECO:0000259" key="3">
    <source>
        <dbReference type="SMART" id="SM00822"/>
    </source>
</evidence>
<dbReference type="NCBIfam" id="NF005559">
    <property type="entry name" value="PRK07231.1"/>
    <property type="match status" value="1"/>
</dbReference>
<dbReference type="PROSITE" id="PS00061">
    <property type="entry name" value="ADH_SHORT"/>
    <property type="match status" value="1"/>
</dbReference>
<evidence type="ECO:0000256" key="1">
    <source>
        <dbReference type="ARBA" id="ARBA00006484"/>
    </source>
</evidence>
<dbReference type="FunFam" id="3.40.50.720:FF:000084">
    <property type="entry name" value="Short-chain dehydrogenase reductase"/>
    <property type="match status" value="1"/>
</dbReference>
<dbReference type="PRINTS" id="PR00080">
    <property type="entry name" value="SDRFAMILY"/>
</dbReference>
<dbReference type="InterPro" id="IPR002347">
    <property type="entry name" value="SDR_fam"/>
</dbReference>
<dbReference type="GO" id="GO:0004316">
    <property type="term" value="F:3-oxoacyl-[acyl-carrier-protein] reductase (NADPH) activity"/>
    <property type="evidence" value="ECO:0007669"/>
    <property type="project" value="UniProtKB-EC"/>
</dbReference>
<dbReference type="PATRIC" id="fig|1232683.4.peg.549"/>
<dbReference type="InterPro" id="IPR020904">
    <property type="entry name" value="Sc_DH/Rdtase_CS"/>
</dbReference>
<organism evidence="4 5">
    <name type="scientific">Marinobacterium lacunae</name>
    <dbReference type="NCBI Taxonomy" id="1232683"/>
    <lineage>
        <taxon>Bacteria</taxon>
        <taxon>Pseudomonadati</taxon>
        <taxon>Pseudomonadota</taxon>
        <taxon>Gammaproteobacteria</taxon>
        <taxon>Oceanospirillales</taxon>
        <taxon>Oceanospirillaceae</taxon>
        <taxon>Marinobacterium</taxon>
    </lineage>
</organism>
<name>A0A081G380_9GAMM</name>
<sequence>MNVNLTGRVAIVTGSGQGIGAGIAQVFADNGAHVIVATRTASSGEDTVKRISESGGSACLHQCDIGQRASVTRLIEHCIERFGRLDILIHNAAVYPMRAIEDLADEELDTTLNVNLKAAFWLAKDALPYLRQSPCGRIIFTSSVTGPRVAMPETAHYAASKSGLNGFIRTAAIEFARDNITVNGVEPGYILTPAMTALTDDEGQAMMAGQIPAGKLGQATDIAYAMLYLASEQASYVTGQTLVVDGGSTLPESPVLLDAFYNAR</sequence>
<dbReference type="InterPro" id="IPR036291">
    <property type="entry name" value="NAD(P)-bd_dom_sf"/>
</dbReference>
<reference evidence="4 5" key="1">
    <citation type="submission" date="2014-04" db="EMBL/GenBank/DDBJ databases">
        <title>Marinobacterium kochiensis sp. nov., isolated from sediment sample collected from Kochi backwaters in Kerala, India.</title>
        <authorList>
            <person name="Singh A."/>
            <person name="Pinnaka A.K."/>
        </authorList>
    </citation>
    <scope>NUCLEOTIDE SEQUENCE [LARGE SCALE GENOMIC DNA]</scope>
    <source>
        <strain evidence="4 5">AK27</strain>
    </source>
</reference>
<dbReference type="SMART" id="SM00822">
    <property type="entry name" value="PKS_KR"/>
    <property type="match status" value="1"/>
</dbReference>